<organism evidence="2 3">
    <name type="scientific">Pseudobacteriovorax antillogorgiicola</name>
    <dbReference type="NCBI Taxonomy" id="1513793"/>
    <lineage>
        <taxon>Bacteria</taxon>
        <taxon>Pseudomonadati</taxon>
        <taxon>Bdellovibrionota</taxon>
        <taxon>Oligoflexia</taxon>
        <taxon>Oligoflexales</taxon>
        <taxon>Pseudobacteriovoracaceae</taxon>
        <taxon>Pseudobacteriovorax</taxon>
    </lineage>
</organism>
<accession>A0A1Y6C7C2</accession>
<dbReference type="Proteomes" id="UP000192907">
    <property type="component" value="Unassembled WGS sequence"/>
</dbReference>
<feature type="signal peptide" evidence="1">
    <location>
        <begin position="1"/>
        <end position="17"/>
    </location>
</feature>
<keyword evidence="1" id="KW-0732">Signal</keyword>
<protein>
    <submittedName>
        <fullName evidence="2">Uncharacterized protein</fullName>
    </submittedName>
</protein>
<name>A0A1Y6C7C2_9BACT</name>
<evidence type="ECO:0000256" key="1">
    <source>
        <dbReference type="SAM" id="SignalP"/>
    </source>
</evidence>
<dbReference type="EMBL" id="FWZT01000015">
    <property type="protein sequence ID" value="SMF48936.1"/>
    <property type="molecule type" value="Genomic_DNA"/>
</dbReference>
<feature type="chain" id="PRO_5013345966" evidence="1">
    <location>
        <begin position="18"/>
        <end position="289"/>
    </location>
</feature>
<evidence type="ECO:0000313" key="3">
    <source>
        <dbReference type="Proteomes" id="UP000192907"/>
    </source>
</evidence>
<dbReference type="AlphaFoldDB" id="A0A1Y6C7C2"/>
<keyword evidence="3" id="KW-1185">Reference proteome</keyword>
<dbReference type="STRING" id="1513793.SAMN06296036_11518"/>
<evidence type="ECO:0000313" key="2">
    <source>
        <dbReference type="EMBL" id="SMF48936.1"/>
    </source>
</evidence>
<proteinExistence type="predicted"/>
<sequence>MKTISILLILLSGTAFAGEMCEIDKPWSHACNLPPPGNDNKPSDQERELGAMKTNASFSRILNATEVCDGSHCTLTAVGILNGKMSAFSVTNKKWKANAKPKRHIFGVHVRTGELTYKYTNYPLLKEYLAKSSNLLTIDARTRDQIIQYELDSYSDAFSNASKDDLLCFAGIGACVGTVASVLTGQLTVSVGLGMSCLTAGISCSKWNARWRDIERKKLKLDIAISEYILDMSPTELKSSGITFEDDLGRPVSVAQFSEGTYSECRADTKRWKCHREKCEIRVAIICPK</sequence>
<dbReference type="RefSeq" id="WP_132319634.1">
    <property type="nucleotide sequence ID" value="NZ_FWZT01000015.1"/>
</dbReference>
<gene>
    <name evidence="2" type="ORF">SAMN06296036_11518</name>
</gene>
<reference evidence="3" key="1">
    <citation type="submission" date="2017-04" db="EMBL/GenBank/DDBJ databases">
        <authorList>
            <person name="Varghese N."/>
            <person name="Submissions S."/>
        </authorList>
    </citation>
    <scope>NUCLEOTIDE SEQUENCE [LARGE SCALE GENOMIC DNA]</scope>
    <source>
        <strain evidence="3">RKEM611</strain>
    </source>
</reference>